<dbReference type="SUPFAM" id="SSF53474">
    <property type="entry name" value="alpha/beta-Hydrolases"/>
    <property type="match status" value="1"/>
</dbReference>
<feature type="region of interest" description="Disordered" evidence="1">
    <location>
        <begin position="1195"/>
        <end position="1356"/>
    </location>
</feature>
<dbReference type="InterPro" id="IPR027417">
    <property type="entry name" value="P-loop_NTPase"/>
</dbReference>
<evidence type="ECO:0000256" key="1">
    <source>
        <dbReference type="SAM" id="MobiDB-lite"/>
    </source>
</evidence>
<sequence length="1388" mass="152784">MGSINREPRRFEVTKVYSHPQAKAEIILVHGLNGNPRKTWTSGTPPNDVYWPTDLLPTSLQNDHADILVYGYNADVFTTTSWPFFGRRDGDKDKDGHHDQYGIPKASSPSDNDIRQHAQSLVATLTAFRKSQGTERLPLIWVAHSLGGILTKAALLYSSSVRTSHQEELRGIFVSTYAIIFLGTPHLGSDAAALGLIVQRMVDSLAPRKWFDSESVLLKTLKKDSETLRAINDQFLEIYQKFRIHMVHENHKTDVKGTKVLIVDPSSAGPQLPGVRYYGIEATHSGMCKFASVNAPGYLTVSTALREWVHNAPEVIAVRWLREEQERRDAAYIEAADRIHEFARSPLNSQQHLSVPHHFRNSYFIGRENELQRLHEMLMDRKRRSEGTSAVLIQGIPGVGKTHLARQYIVGHRWDYPGGIFWVRAKSRGEMDLAFAQIAHAAVAEMRARGIEANYNEGGDPDKTADFVVRWLSGRKDWLMVFDGVHFDTPGLDRFIPDVPGTSIIYTSTETAVPDEYRFDSPQKLELGVLTKQQAQELLLWELDRSRSWSAEDKTNALQLVELMGRLPIMIHQAAQQMKETREPLAKYLRSYKKWPQVSDVPSFKKVKEELENRGETAALNLISLLVWFDQHIPVEMVMLGLSALDKVTPVRTPVPGRALSTLNSTLRILIAFGLIQRYESGDFSPISSRTNSKRSLDSSSTSSQRTPASSVNSHSYSHHGHLDILRIHSVIQAFFIDAMYQQNQAAFWLSRAVAVWCKAFDEADRRICASSHGGNDSPSGPHGMRVGLPDDYRQFAIHGQKLLSHVEKYEKRYNNKGIESVRGSIEQRLGKIPKQIEELTQTIQQLLQIGDNGEERPLSVFDRVCSAPSESERSGTLSSHDSQMSSGPTSPGEGPDGEGVGDSQSSWLAPYPRTMHDFPVPPIDDDQATEVPPSMTATQVLVGSPDMASEASFPATPKYPDDFNPSTQWSASYTDWRSAIPPHRVIRRQESRRYRDRVGAWRSKDVQDPRAMGGDPLLGLNMDAATGTLPRRDTAASGSSRPSTAPSEAQSRLSKIKYSANRSFTGGLRRIKQVLPARRSSVASVPQASTAAAVPPSNRPPTISLGIDDLHPDITFSQQRPFYIDPHGTNSLRPTANSSPAQLTSPFPPPSFTGIPTSDLIAPPNPSNSAPNLPATAGIGVAPGVTVRQWNTTVTQPDGTSVNSSLLEWSSPGSSPVGQTVSGDAAEVRPASYPTTSGFPPHHQGQDHKPHPLPPLPVPAHPFAGALINHSPIPAGYSSQPMSRSGSHQSSVSISLSPSPGGLGIVGHAQQPPPPSRQHSSILPSQSPPHHSFFLSRDDNLQPHPNPALSNRLSLPSSAEIPIPFALVLLFKDTESINPALNPSSQP</sequence>
<dbReference type="Pfam" id="PF13191">
    <property type="entry name" value="AAA_16"/>
    <property type="match status" value="1"/>
</dbReference>
<dbReference type="InterPro" id="IPR041664">
    <property type="entry name" value="AAA_16"/>
</dbReference>
<feature type="compositionally biased region" description="Low complexity" evidence="1">
    <location>
        <begin position="1205"/>
        <end position="1217"/>
    </location>
</feature>
<dbReference type="Proteomes" id="UP000008066">
    <property type="component" value="Unassembled WGS sequence"/>
</dbReference>
<organism evidence="4">
    <name type="scientific">Chaetomium thermophilum (strain DSM 1495 / CBS 144.50 / IMI 039719)</name>
    <name type="common">Thermochaetoides thermophila</name>
    <dbReference type="NCBI Taxonomy" id="759272"/>
    <lineage>
        <taxon>Eukaryota</taxon>
        <taxon>Fungi</taxon>
        <taxon>Dikarya</taxon>
        <taxon>Ascomycota</taxon>
        <taxon>Pezizomycotina</taxon>
        <taxon>Sordariomycetes</taxon>
        <taxon>Sordariomycetidae</taxon>
        <taxon>Sordariales</taxon>
        <taxon>Chaetomiaceae</taxon>
        <taxon>Thermochaetoides</taxon>
    </lineage>
</organism>
<feature type="compositionally biased region" description="Polar residues" evidence="1">
    <location>
        <begin position="1195"/>
        <end position="1204"/>
    </location>
</feature>
<proteinExistence type="predicted"/>
<feature type="region of interest" description="Disordered" evidence="1">
    <location>
        <begin position="866"/>
        <end position="931"/>
    </location>
</feature>
<gene>
    <name evidence="3" type="ORF">CTHT_0017480</name>
</gene>
<dbReference type="eggNOG" id="KOG2029">
    <property type="taxonomic scope" value="Eukaryota"/>
</dbReference>
<dbReference type="OrthoDB" id="5086500at2759"/>
<protein>
    <recommendedName>
        <fullName evidence="2">Orc1-like AAA ATPase domain-containing protein</fullName>
    </recommendedName>
</protein>
<feature type="region of interest" description="Disordered" evidence="1">
    <location>
        <begin position="93"/>
        <end position="113"/>
    </location>
</feature>
<dbReference type="PANTHER" id="PTHR48187:SF2">
    <property type="entry name" value="LD21810P"/>
    <property type="match status" value="1"/>
</dbReference>
<accession>G0S2J8</accession>
<dbReference type="Gene3D" id="3.40.50.1820">
    <property type="entry name" value="alpha/beta hydrolase"/>
    <property type="match status" value="1"/>
</dbReference>
<dbReference type="SUPFAM" id="SSF52540">
    <property type="entry name" value="P-loop containing nucleoside triphosphate hydrolases"/>
    <property type="match status" value="1"/>
</dbReference>
<feature type="compositionally biased region" description="Polar residues" evidence="1">
    <location>
        <begin position="875"/>
        <end position="890"/>
    </location>
</feature>
<dbReference type="GeneID" id="18255786"/>
<feature type="compositionally biased region" description="Low complexity" evidence="1">
    <location>
        <begin position="1284"/>
        <end position="1301"/>
    </location>
</feature>
<keyword evidence="4" id="KW-1185">Reference proteome</keyword>
<reference evidence="3 4" key="1">
    <citation type="journal article" date="2011" name="Cell">
        <title>Insight into structure and assembly of the nuclear pore complex by utilizing the genome of a eukaryotic thermophile.</title>
        <authorList>
            <person name="Amlacher S."/>
            <person name="Sarges P."/>
            <person name="Flemming D."/>
            <person name="van Noort V."/>
            <person name="Kunze R."/>
            <person name="Devos D.P."/>
            <person name="Arumugam M."/>
            <person name="Bork P."/>
            <person name="Hurt E."/>
        </authorList>
    </citation>
    <scope>NUCLEOTIDE SEQUENCE [LARGE SCALE GENOMIC DNA]</scope>
    <source>
        <strain evidence="4">DSM 1495 / CBS 144.50 / IMI 039719</strain>
    </source>
</reference>
<evidence type="ECO:0000313" key="4">
    <source>
        <dbReference type="Proteomes" id="UP000008066"/>
    </source>
</evidence>
<feature type="region of interest" description="Disordered" evidence="1">
    <location>
        <begin position="686"/>
        <end position="717"/>
    </location>
</feature>
<feature type="domain" description="Orc1-like AAA ATPase" evidence="2">
    <location>
        <begin position="364"/>
        <end position="441"/>
    </location>
</feature>
<dbReference type="Gene3D" id="3.40.50.300">
    <property type="entry name" value="P-loop containing nucleotide triphosphate hydrolases"/>
    <property type="match status" value="1"/>
</dbReference>
<dbReference type="OMA" id="RTTESHD"/>
<feature type="compositionally biased region" description="Polar residues" evidence="1">
    <location>
        <begin position="1037"/>
        <end position="1054"/>
    </location>
</feature>
<feature type="region of interest" description="Disordered" evidence="1">
    <location>
        <begin position="1029"/>
        <end position="1054"/>
    </location>
</feature>
<dbReference type="RefSeq" id="XP_006692250.1">
    <property type="nucleotide sequence ID" value="XM_006692187.1"/>
</dbReference>
<dbReference type="EMBL" id="GL988040">
    <property type="protein sequence ID" value="EGS22231.1"/>
    <property type="molecule type" value="Genomic_DNA"/>
</dbReference>
<feature type="compositionally biased region" description="Low complexity" evidence="1">
    <location>
        <begin position="698"/>
        <end position="711"/>
    </location>
</feature>
<dbReference type="PANTHER" id="PTHR48187">
    <property type="entry name" value="LD21810P"/>
    <property type="match status" value="1"/>
</dbReference>
<dbReference type="InterPro" id="IPR029058">
    <property type="entry name" value="AB_hydrolase_fold"/>
</dbReference>
<dbReference type="HOGENOM" id="CLU_001668_2_0_1"/>
<name>G0S2J8_CHATD</name>
<evidence type="ECO:0000259" key="2">
    <source>
        <dbReference type="Pfam" id="PF13191"/>
    </source>
</evidence>
<evidence type="ECO:0000313" key="3">
    <source>
        <dbReference type="EMBL" id="EGS22231.1"/>
    </source>
</evidence>
<dbReference type="KEGG" id="cthr:CTHT_0017480"/>